<dbReference type="GO" id="GO:0000932">
    <property type="term" value="C:P-body"/>
    <property type="evidence" value="ECO:0007669"/>
    <property type="project" value="TreeGrafter"/>
</dbReference>
<evidence type="ECO:0000313" key="4">
    <source>
        <dbReference type="Proteomes" id="UP000053664"/>
    </source>
</evidence>
<name>A0A061H3Q7_9BASI</name>
<evidence type="ECO:0000259" key="2">
    <source>
        <dbReference type="Pfam" id="PF04054"/>
    </source>
</evidence>
<dbReference type="PANTHER" id="PTHR13162:SF8">
    <property type="entry name" value="CCR4-NOT TRANSCRIPTION COMPLEX SUBUNIT 1"/>
    <property type="match status" value="1"/>
</dbReference>
<dbReference type="InterPro" id="IPR007196">
    <property type="entry name" value="CCR4-Not_Not1_C"/>
</dbReference>
<evidence type="ECO:0000313" key="3">
    <source>
        <dbReference type="EMBL" id="EPQ27193.1"/>
    </source>
</evidence>
<dbReference type="Proteomes" id="UP000053664">
    <property type="component" value="Unassembled WGS sequence"/>
</dbReference>
<evidence type="ECO:0000256" key="1">
    <source>
        <dbReference type="SAM" id="MobiDB-lite"/>
    </source>
</evidence>
<dbReference type="GO" id="GO:0060090">
    <property type="term" value="F:molecular adaptor activity"/>
    <property type="evidence" value="ECO:0007669"/>
    <property type="project" value="TreeGrafter"/>
</dbReference>
<feature type="domain" description="CCR4-Not complex component Not1 C-terminal" evidence="2">
    <location>
        <begin position="2"/>
        <end position="70"/>
    </location>
</feature>
<organism evidence="3 4">
    <name type="scientific">Pseudozyma flocculosa PF-1</name>
    <dbReference type="NCBI Taxonomy" id="1277687"/>
    <lineage>
        <taxon>Eukaryota</taxon>
        <taxon>Fungi</taxon>
        <taxon>Dikarya</taxon>
        <taxon>Basidiomycota</taxon>
        <taxon>Ustilaginomycotina</taxon>
        <taxon>Ustilaginomycetes</taxon>
        <taxon>Ustilaginales</taxon>
        <taxon>Ustilaginaceae</taxon>
        <taxon>Pseudozyma</taxon>
    </lineage>
</organism>
<dbReference type="Gene3D" id="1.25.40.800">
    <property type="match status" value="1"/>
</dbReference>
<dbReference type="HOGENOM" id="CLU_1897129_0_0_1"/>
<dbReference type="eggNOG" id="KOG1831">
    <property type="taxonomic scope" value="Eukaryota"/>
</dbReference>
<dbReference type="KEGG" id="pfp:PFL1_05116"/>
<dbReference type="RefSeq" id="XP_007880837.1">
    <property type="nucleotide sequence ID" value="XM_007882646.1"/>
</dbReference>
<dbReference type="GO" id="GO:0000288">
    <property type="term" value="P:nuclear-transcribed mRNA catabolic process, deadenylation-dependent decay"/>
    <property type="evidence" value="ECO:0007669"/>
    <property type="project" value="TreeGrafter"/>
</dbReference>
<sequence>MVLTAAANQLRYPSSHTAYFSSLLVHLFASARDDAVREQITRVLLERLIVNRPHPWGLLVTFIELMRSHRQLMPKAPGEIQALLDHISSTLVGPGNGNGTGPGAEDGSLAQGVPAAQMNGIAPGLGFQQQQQQA</sequence>
<dbReference type="InterPro" id="IPR040398">
    <property type="entry name" value="Not1"/>
</dbReference>
<protein>
    <recommendedName>
        <fullName evidence="2">CCR4-Not complex component Not1 C-terminal domain-containing protein</fullName>
    </recommendedName>
</protein>
<dbReference type="PANTHER" id="PTHR13162">
    <property type="entry name" value="CCR4-NOT TRANSCRIPTION COMPLEX"/>
    <property type="match status" value="1"/>
</dbReference>
<dbReference type="GO" id="GO:0030015">
    <property type="term" value="C:CCR4-NOT core complex"/>
    <property type="evidence" value="ECO:0007669"/>
    <property type="project" value="InterPro"/>
</dbReference>
<dbReference type="EMBL" id="KE361640">
    <property type="protein sequence ID" value="EPQ27193.1"/>
    <property type="molecule type" value="Genomic_DNA"/>
</dbReference>
<feature type="compositionally biased region" description="Gly residues" evidence="1">
    <location>
        <begin position="94"/>
        <end position="104"/>
    </location>
</feature>
<gene>
    <name evidence="3" type="ORF">PFL1_05116</name>
</gene>
<feature type="region of interest" description="Disordered" evidence="1">
    <location>
        <begin position="91"/>
        <end position="111"/>
    </location>
</feature>
<reference evidence="3 4" key="1">
    <citation type="journal article" date="2013" name="Plant Cell">
        <title>The transition from a phytopathogenic smut ancestor to an anamorphic biocontrol agent deciphered by comparative whole-genome analysis.</title>
        <authorList>
            <person name="Lefebvre F."/>
            <person name="Joly D.L."/>
            <person name="Labbe C."/>
            <person name="Teichmann B."/>
            <person name="Linning R."/>
            <person name="Belzile F."/>
            <person name="Bakkeren G."/>
            <person name="Belanger R.R."/>
        </authorList>
    </citation>
    <scope>NUCLEOTIDE SEQUENCE [LARGE SCALE GENOMIC DNA]</scope>
    <source>
        <strain evidence="3 4">PF-1</strain>
    </source>
</reference>
<accession>A0A061H3Q7</accession>
<dbReference type="GO" id="GO:0017148">
    <property type="term" value="P:negative regulation of translation"/>
    <property type="evidence" value="ECO:0007669"/>
    <property type="project" value="InterPro"/>
</dbReference>
<dbReference type="GeneID" id="19319214"/>
<dbReference type="Pfam" id="PF04054">
    <property type="entry name" value="Not1"/>
    <property type="match status" value="1"/>
</dbReference>
<dbReference type="AlphaFoldDB" id="A0A061H3Q7"/>
<proteinExistence type="predicted"/>